<evidence type="ECO:0000256" key="11">
    <source>
        <dbReference type="ARBA" id="ARBA00022833"/>
    </source>
</evidence>
<keyword evidence="11" id="KW-0862">Zinc</keyword>
<evidence type="ECO:0000256" key="16">
    <source>
        <dbReference type="ARBA" id="ARBA00023242"/>
    </source>
</evidence>
<evidence type="ECO:0000313" key="23">
    <source>
        <dbReference type="Proteomes" id="UP000332933"/>
    </source>
</evidence>
<evidence type="ECO:0000256" key="14">
    <source>
        <dbReference type="ARBA" id="ARBA00023054"/>
    </source>
</evidence>
<dbReference type="GO" id="GO:0070192">
    <property type="term" value="P:chromosome organization involved in meiotic cell cycle"/>
    <property type="evidence" value="ECO:0007669"/>
    <property type="project" value="TreeGrafter"/>
</dbReference>
<reference evidence="21" key="2">
    <citation type="submission" date="2019-06" db="EMBL/GenBank/DDBJ databases">
        <title>Genomics analysis of Aphanomyces spp. identifies a new class of oomycete effector associated with host adaptation.</title>
        <authorList>
            <person name="Gaulin E."/>
        </authorList>
    </citation>
    <scope>NUCLEOTIDE SEQUENCE</scope>
    <source>
        <strain evidence="21">CBS 578.67</strain>
    </source>
</reference>
<dbReference type="NCBIfam" id="TIGR00606">
    <property type="entry name" value="rad50"/>
    <property type="match status" value="1"/>
</dbReference>
<evidence type="ECO:0000256" key="5">
    <source>
        <dbReference type="ARBA" id="ARBA00017893"/>
    </source>
</evidence>
<comment type="cofactor">
    <cofactor evidence="1">
        <name>Zn(2+)</name>
        <dbReference type="ChEBI" id="CHEBI:29105"/>
    </cofactor>
</comment>
<dbReference type="Gene3D" id="3.40.50.300">
    <property type="entry name" value="P-loop containing nucleotide triphosphate hydrolases"/>
    <property type="match status" value="2"/>
</dbReference>
<dbReference type="InterPro" id="IPR038729">
    <property type="entry name" value="Rad50/SbcC_AAA"/>
</dbReference>
<dbReference type="GO" id="GO:0016887">
    <property type="term" value="F:ATP hydrolysis activity"/>
    <property type="evidence" value="ECO:0007669"/>
    <property type="project" value="InterPro"/>
</dbReference>
<evidence type="ECO:0000256" key="19">
    <source>
        <dbReference type="SAM" id="Coils"/>
    </source>
</evidence>
<protein>
    <recommendedName>
        <fullName evidence="5">DNA repair protein RAD50</fullName>
    </recommendedName>
</protein>
<evidence type="ECO:0000256" key="1">
    <source>
        <dbReference type="ARBA" id="ARBA00001947"/>
    </source>
</evidence>
<evidence type="ECO:0000256" key="4">
    <source>
        <dbReference type="ARBA" id="ARBA00009439"/>
    </source>
</evidence>
<keyword evidence="23" id="KW-1185">Reference proteome</keyword>
<gene>
    <name evidence="22" type="primary">Aste57867_24789</name>
    <name evidence="21" type="ORF">As57867_024711</name>
    <name evidence="22" type="ORF">ASTE57867_24789</name>
</gene>
<evidence type="ECO:0000256" key="17">
    <source>
        <dbReference type="ARBA" id="ARBA00023254"/>
    </source>
</evidence>
<evidence type="ECO:0000256" key="9">
    <source>
        <dbReference type="ARBA" id="ARBA00022763"/>
    </source>
</evidence>
<dbReference type="EMBL" id="CAADRA010007477">
    <property type="protein sequence ID" value="VFU01424.1"/>
    <property type="molecule type" value="Genomic_DNA"/>
</dbReference>
<dbReference type="EMBL" id="VJMH01007451">
    <property type="protein sequence ID" value="KAF0683101.1"/>
    <property type="molecule type" value="Genomic_DNA"/>
</dbReference>
<feature type="coiled-coil region" evidence="19">
    <location>
        <begin position="600"/>
        <end position="634"/>
    </location>
</feature>
<evidence type="ECO:0000256" key="6">
    <source>
        <dbReference type="ARBA" id="ARBA00022454"/>
    </source>
</evidence>
<keyword evidence="8" id="KW-0547">Nucleotide-binding</keyword>
<dbReference type="GO" id="GO:0007004">
    <property type="term" value="P:telomere maintenance via telomerase"/>
    <property type="evidence" value="ECO:0007669"/>
    <property type="project" value="TreeGrafter"/>
</dbReference>
<dbReference type="GO" id="GO:0030870">
    <property type="term" value="C:Mre11 complex"/>
    <property type="evidence" value="ECO:0007669"/>
    <property type="project" value="InterPro"/>
</dbReference>
<feature type="coiled-coil region" evidence="19">
    <location>
        <begin position="855"/>
        <end position="934"/>
    </location>
</feature>
<keyword evidence="12" id="KW-0067">ATP-binding</keyword>
<evidence type="ECO:0000256" key="10">
    <source>
        <dbReference type="ARBA" id="ARBA00022801"/>
    </source>
</evidence>
<dbReference type="GO" id="GO:0051880">
    <property type="term" value="F:G-quadruplex DNA binding"/>
    <property type="evidence" value="ECO:0007669"/>
    <property type="project" value="TreeGrafter"/>
</dbReference>
<keyword evidence="17" id="KW-0469">Meiosis</keyword>
<feature type="coiled-coil region" evidence="19">
    <location>
        <begin position="960"/>
        <end position="1009"/>
    </location>
</feature>
<name>A0A485LSC2_9STRA</name>
<dbReference type="Pfam" id="PF13476">
    <property type="entry name" value="AAA_23"/>
    <property type="match status" value="1"/>
</dbReference>
<dbReference type="OrthoDB" id="18797at2759"/>
<dbReference type="FunFam" id="3.40.50.300:FF:000593">
    <property type="entry name" value="DNA repair protein RAD50"/>
    <property type="match status" value="1"/>
</dbReference>
<dbReference type="PANTHER" id="PTHR18867:SF12">
    <property type="entry name" value="DNA REPAIR PROTEIN RAD50"/>
    <property type="match status" value="1"/>
</dbReference>
<accession>A0A485LSC2</accession>
<comment type="similarity">
    <text evidence="4">Belongs to the SMC family. RAD50 subfamily.</text>
</comment>
<evidence type="ECO:0000256" key="7">
    <source>
        <dbReference type="ARBA" id="ARBA00022723"/>
    </source>
</evidence>
<dbReference type="Proteomes" id="UP000332933">
    <property type="component" value="Unassembled WGS sequence"/>
</dbReference>
<dbReference type="InterPro" id="IPR027417">
    <property type="entry name" value="P-loop_NTPase"/>
</dbReference>
<evidence type="ECO:0000256" key="18">
    <source>
        <dbReference type="ARBA" id="ARBA00049360"/>
    </source>
</evidence>
<evidence type="ECO:0000256" key="15">
    <source>
        <dbReference type="ARBA" id="ARBA00023204"/>
    </source>
</evidence>
<evidence type="ECO:0000256" key="13">
    <source>
        <dbReference type="ARBA" id="ARBA00022842"/>
    </source>
</evidence>
<dbReference type="GO" id="GO:0043047">
    <property type="term" value="F:single-stranded telomeric DNA binding"/>
    <property type="evidence" value="ECO:0007669"/>
    <property type="project" value="TreeGrafter"/>
</dbReference>
<dbReference type="GO" id="GO:0005524">
    <property type="term" value="F:ATP binding"/>
    <property type="evidence" value="ECO:0007669"/>
    <property type="project" value="UniProtKB-KW"/>
</dbReference>
<feature type="domain" description="Rad50/SbcC-type AAA" evidence="20">
    <location>
        <begin position="6"/>
        <end position="229"/>
    </location>
</feature>
<dbReference type="GO" id="GO:0000722">
    <property type="term" value="P:telomere maintenance via recombination"/>
    <property type="evidence" value="ECO:0007669"/>
    <property type="project" value="TreeGrafter"/>
</dbReference>
<evidence type="ECO:0000313" key="21">
    <source>
        <dbReference type="EMBL" id="KAF0683101.1"/>
    </source>
</evidence>
<evidence type="ECO:0000256" key="12">
    <source>
        <dbReference type="ARBA" id="ARBA00022840"/>
    </source>
</evidence>
<comment type="catalytic activity">
    <reaction evidence="18">
        <text>ATP + H2O = ADP + phosphate + H(+)</text>
        <dbReference type="Rhea" id="RHEA:13065"/>
        <dbReference type="ChEBI" id="CHEBI:15377"/>
        <dbReference type="ChEBI" id="CHEBI:15378"/>
        <dbReference type="ChEBI" id="CHEBI:30616"/>
        <dbReference type="ChEBI" id="CHEBI:43474"/>
        <dbReference type="ChEBI" id="CHEBI:456216"/>
    </reaction>
</comment>
<keyword evidence="10" id="KW-0378">Hydrolase</keyword>
<sequence length="1347" mass="155456">MSSIEKLSIRGIRSFSPGRDESIDFNQPLTVILGANGCGKTTIIECLKISCTGILPPGSRSGQSFVHDPKIRGDVEVKGSVRLRFTSRAGHTMVVQRTYRLQQLKSTAKFSAMDGVVRMVNEHGEKVSINQKCGELDKHIPDLLGVSRAVLESVIFCHQEDSNWPIQEGSVLKKRFDDIFESARYTKALDAIKKLKVARTTEGKDLKRDLDIINEKVKRARELEEQLEIHQAKLEGLRTDQNSMSDRIDVLEHHVEEVNQELADIKSLHAEYKQKSYDLTSKLNEVQGNYRSNAEFKEMSETTQQLTELLSNYDQIVFTNNRQVQEIEAKESQLYTARETISKRKAALFQAKGKLDNDLYQQKAVSKERLEMACDMGRNHSFGSFPSLSTNEELRQFWSSFQDVLSQKEMTVKQLEKKFESNEDEWNSAISLLSSKVHHCNQLIEHKSKEILDAKRDEEKVAFSIQRSHGSLDNTSSSQFEWTQLETKLTETELKLQGLKESNVTSRLREERSAIEKELHSMKFDLDALKHKVEVLRDFEKDQLTIMHKQNDINAKKINIEESLCDTKLSRILPRSPTQSTIVMDRETLESMVQTNKLALDGSKLNMKQLESRLAELNVKKQHEECSVSKLSQEKETIEQVQVAELLRIFSVYSLQPEVALSQLETIYMDAKDKTVSRRNAVMFLNTYKKKGEKEKCCPLCQRGMSSEELDVFSKFVAEKMDDSKNQEKLQKAEKMEQQALEVWKRAEALMPSWHRLISIQSELPVKSHHLNELYNEARALDLEISQAKLTIDLNETKYEEAIDSLTLLKTIQAKHEQVIFDSNQLKISQDHMAVLMSERLGANVPSMAVAQSSLEAKELAHNEIESRFKQIQKEYNNAVDTQNRLQQEVFKLKEEKHRIQQRNIEVEKAKDQRDSLRLKMRKLQEDLALSQRDLPMFKQELDVKTKEREMARHQQKQALELSRRELSRCQQDFNKIKQKNEEVENKLRQNVQSELAIVSQELQQLNSEDAIISQSLEQLAPEKSLAHRSLAETESFKRQIRENINFRKLQIDVGNAKEELNVFQRKIDQCKTINEAEISLQVSMQRLSSAKEDRAKLAGKQDNLLEIVREVQIKLGHPELKDIDRQKKDKFIDYETTMMAVSDLDKYYKALDISLMEFHSRKIEEINAIIRSLWQITYRGHDIDTIEIVSGHEGGDSNSRRSYNYRVVMRKDTAMLDMRGRCSAGQKVLAALVIRLALAETFCLNCGILALDEPTTNLDTANKLGLAQAISDILIAREKQQNFQLICITHDEEFVQMLNRSQMLGGSRPEYFWTVSREEIAPRYFVSKIEKRPWSSDFVYRPADDF</sequence>
<dbReference type="GO" id="GO:0046872">
    <property type="term" value="F:metal ion binding"/>
    <property type="evidence" value="ECO:0007669"/>
    <property type="project" value="UniProtKB-KW"/>
</dbReference>
<proteinExistence type="inferred from homology"/>
<feature type="coiled-coil region" evidence="19">
    <location>
        <begin position="203"/>
        <end position="275"/>
    </location>
</feature>
<keyword evidence="9" id="KW-0227">DNA damage</keyword>
<keyword evidence="13" id="KW-0460">Magnesium</keyword>
<keyword evidence="16" id="KW-0539">Nucleus</keyword>
<keyword evidence="7" id="KW-0479">Metal-binding</keyword>
<dbReference type="SUPFAM" id="SSF52540">
    <property type="entry name" value="P-loop containing nucleoside triphosphate hydrolases"/>
    <property type="match status" value="1"/>
</dbReference>
<dbReference type="GO" id="GO:0006302">
    <property type="term" value="P:double-strand break repair"/>
    <property type="evidence" value="ECO:0007669"/>
    <property type="project" value="InterPro"/>
</dbReference>
<evidence type="ECO:0000256" key="8">
    <source>
        <dbReference type="ARBA" id="ARBA00022741"/>
    </source>
</evidence>
<evidence type="ECO:0000256" key="2">
    <source>
        <dbReference type="ARBA" id="ARBA00004123"/>
    </source>
</evidence>
<dbReference type="PANTHER" id="PTHR18867">
    <property type="entry name" value="RAD50"/>
    <property type="match status" value="1"/>
</dbReference>
<keyword evidence="6" id="KW-0158">Chromosome</keyword>
<dbReference type="GO" id="GO:0003691">
    <property type="term" value="F:double-stranded telomeric DNA binding"/>
    <property type="evidence" value="ECO:0007669"/>
    <property type="project" value="TreeGrafter"/>
</dbReference>
<reference evidence="22 23" key="1">
    <citation type="submission" date="2019-03" db="EMBL/GenBank/DDBJ databases">
        <authorList>
            <person name="Gaulin E."/>
            <person name="Dumas B."/>
        </authorList>
    </citation>
    <scope>NUCLEOTIDE SEQUENCE [LARGE SCALE GENOMIC DNA]</scope>
    <source>
        <strain evidence="22">CBS 568.67</strain>
    </source>
</reference>
<evidence type="ECO:0000256" key="3">
    <source>
        <dbReference type="ARBA" id="ARBA00004286"/>
    </source>
</evidence>
<keyword evidence="15" id="KW-0234">DNA repair</keyword>
<dbReference type="InterPro" id="IPR004584">
    <property type="entry name" value="Rad50_eukaryotes"/>
</dbReference>
<organism evidence="22 23">
    <name type="scientific">Aphanomyces stellatus</name>
    <dbReference type="NCBI Taxonomy" id="120398"/>
    <lineage>
        <taxon>Eukaryota</taxon>
        <taxon>Sar</taxon>
        <taxon>Stramenopiles</taxon>
        <taxon>Oomycota</taxon>
        <taxon>Saprolegniomycetes</taxon>
        <taxon>Saprolegniales</taxon>
        <taxon>Verrucalvaceae</taxon>
        <taxon>Aphanomyces</taxon>
    </lineage>
</organism>
<comment type="subcellular location">
    <subcellularLocation>
        <location evidence="3">Chromosome</location>
    </subcellularLocation>
    <subcellularLocation>
        <location evidence="2">Nucleus</location>
    </subcellularLocation>
</comment>
<evidence type="ECO:0000313" key="22">
    <source>
        <dbReference type="EMBL" id="VFU01424.1"/>
    </source>
</evidence>
<evidence type="ECO:0000259" key="20">
    <source>
        <dbReference type="Pfam" id="PF13476"/>
    </source>
</evidence>
<dbReference type="GO" id="GO:0000794">
    <property type="term" value="C:condensed nuclear chromosome"/>
    <property type="evidence" value="ECO:0007669"/>
    <property type="project" value="TreeGrafter"/>
</dbReference>
<keyword evidence="14 19" id="KW-0175">Coiled coil</keyword>